<evidence type="ECO:0000256" key="1">
    <source>
        <dbReference type="SAM" id="Coils"/>
    </source>
</evidence>
<evidence type="ECO:0000256" key="2">
    <source>
        <dbReference type="SAM" id="MobiDB-lite"/>
    </source>
</evidence>
<dbReference type="EMBL" id="CAJQZP010001531">
    <property type="protein sequence ID" value="CAG5052522.1"/>
    <property type="molecule type" value="Genomic_DNA"/>
</dbReference>
<protein>
    <submittedName>
        <fullName evidence="4">(apollo) hypothetical protein</fullName>
    </submittedName>
</protein>
<feature type="coiled-coil region" evidence="1">
    <location>
        <begin position="95"/>
        <end position="150"/>
    </location>
</feature>
<evidence type="ECO:0000259" key="3">
    <source>
        <dbReference type="Pfam" id="PF25298"/>
    </source>
</evidence>
<gene>
    <name evidence="4" type="ORF">PAPOLLO_LOCUS25388</name>
</gene>
<feature type="compositionally biased region" description="Pro residues" evidence="2">
    <location>
        <begin position="1"/>
        <end position="12"/>
    </location>
</feature>
<proteinExistence type="predicted"/>
<keyword evidence="1" id="KW-0175">Coiled coil</keyword>
<dbReference type="Pfam" id="PF25298">
    <property type="entry name" value="Baculo_FP_2nd"/>
    <property type="match status" value="1"/>
</dbReference>
<reference evidence="4" key="1">
    <citation type="submission" date="2021-04" db="EMBL/GenBank/DDBJ databases">
        <authorList>
            <person name="Tunstrom K."/>
        </authorList>
    </citation>
    <scope>NUCLEOTIDE SEQUENCE</scope>
</reference>
<comment type="caution">
    <text evidence="4">The sequence shown here is derived from an EMBL/GenBank/DDBJ whole genome shotgun (WGS) entry which is preliminary data.</text>
</comment>
<dbReference type="AlphaFoldDB" id="A0A8S3Y295"/>
<evidence type="ECO:0000313" key="5">
    <source>
        <dbReference type="Proteomes" id="UP000691718"/>
    </source>
</evidence>
<dbReference type="Proteomes" id="UP000691718">
    <property type="component" value="Unassembled WGS sequence"/>
</dbReference>
<dbReference type="InterPro" id="IPR057251">
    <property type="entry name" value="FP_C"/>
</dbReference>
<feature type="domain" description="FP protein C-terminal" evidence="3">
    <location>
        <begin position="258"/>
        <end position="309"/>
    </location>
</feature>
<evidence type="ECO:0000313" key="4">
    <source>
        <dbReference type="EMBL" id="CAG5052522.1"/>
    </source>
</evidence>
<keyword evidence="5" id="KW-1185">Reference proteome</keyword>
<name>A0A8S3Y295_PARAO</name>
<dbReference type="OrthoDB" id="7484550at2759"/>
<organism evidence="4 5">
    <name type="scientific">Parnassius apollo</name>
    <name type="common">Apollo butterfly</name>
    <name type="synonym">Papilio apollo</name>
    <dbReference type="NCBI Taxonomy" id="110799"/>
    <lineage>
        <taxon>Eukaryota</taxon>
        <taxon>Metazoa</taxon>
        <taxon>Ecdysozoa</taxon>
        <taxon>Arthropoda</taxon>
        <taxon>Hexapoda</taxon>
        <taxon>Insecta</taxon>
        <taxon>Pterygota</taxon>
        <taxon>Neoptera</taxon>
        <taxon>Endopterygota</taxon>
        <taxon>Lepidoptera</taxon>
        <taxon>Glossata</taxon>
        <taxon>Ditrysia</taxon>
        <taxon>Papilionoidea</taxon>
        <taxon>Papilionidae</taxon>
        <taxon>Parnassiinae</taxon>
        <taxon>Parnassini</taxon>
        <taxon>Parnassius</taxon>
        <taxon>Parnassius</taxon>
    </lineage>
</organism>
<sequence length="313" mass="36064">MPLKRTPPPSPLTTPVAPTFSSAEYSANTLTTKEISSMHHSDSAPDLTTLRTTVSERKKRKHPGGDDSITSLIKDMFTNFSKEQETRFYNLQSTIVDLKEQNYELKRSVEHMSNKYDDLLTIIANLEKERKEDKRRMALMEDRLETMERKMRASGIEVRNIPKSTGETKDFLFNIIKKTGKAVNISIEDSELKDIYRLNSKDSSGPIIVELSSVISKEKILRAVKSFNKNKPRDEKLNTSHLQLQQPKKPVFISETLTQKTQKIFQLARAFKKAHSFMYCWTLNGTVYLRKDEKSSQIRINSEADLENLRKTQ</sequence>
<accession>A0A8S3Y295</accession>
<feature type="region of interest" description="Disordered" evidence="2">
    <location>
        <begin position="1"/>
        <end position="20"/>
    </location>
</feature>